<keyword evidence="4" id="KW-1185">Reference proteome</keyword>
<protein>
    <submittedName>
        <fullName evidence="3">Uncharacterized protein</fullName>
    </submittedName>
</protein>
<gene>
    <name evidence="3" type="ORF">PUN28_019109</name>
</gene>
<accession>A0AAW2EFJ5</accession>
<feature type="compositionally biased region" description="Basic residues" evidence="1">
    <location>
        <begin position="194"/>
        <end position="207"/>
    </location>
</feature>
<feature type="transmembrane region" description="Helical" evidence="2">
    <location>
        <begin position="59"/>
        <end position="78"/>
    </location>
</feature>
<evidence type="ECO:0000313" key="3">
    <source>
        <dbReference type="EMBL" id="KAL0101755.1"/>
    </source>
</evidence>
<dbReference type="Proteomes" id="UP001430953">
    <property type="component" value="Unassembled WGS sequence"/>
</dbReference>
<feature type="region of interest" description="Disordered" evidence="1">
    <location>
        <begin position="175"/>
        <end position="207"/>
    </location>
</feature>
<proteinExistence type="predicted"/>
<dbReference type="EMBL" id="JADYXP020000024">
    <property type="protein sequence ID" value="KAL0101755.1"/>
    <property type="molecule type" value="Genomic_DNA"/>
</dbReference>
<comment type="caution">
    <text evidence="3">The sequence shown here is derived from an EMBL/GenBank/DDBJ whole genome shotgun (WGS) entry which is preliminary data.</text>
</comment>
<keyword evidence="2" id="KW-0472">Membrane</keyword>
<reference evidence="3 4" key="1">
    <citation type="submission" date="2023-03" db="EMBL/GenBank/DDBJ databases">
        <title>High recombination rates correlate with genetic variation in Cardiocondyla obscurior ants.</title>
        <authorList>
            <person name="Errbii M."/>
        </authorList>
    </citation>
    <scope>NUCLEOTIDE SEQUENCE [LARGE SCALE GENOMIC DNA]</scope>
    <source>
        <strain evidence="3">Alpha-2009</strain>
        <tissue evidence="3">Whole body</tissue>
    </source>
</reference>
<evidence type="ECO:0000256" key="2">
    <source>
        <dbReference type="SAM" id="Phobius"/>
    </source>
</evidence>
<sequence length="207" mass="24361">MFKLPEMNVSNGAYPVLRLRILKGCEPLKTNVVGICNLPVERFFEKHSRLYKSISSFAYYKYTVLLAYYELCVMVPFIPLRLQYWFRRDSSDKQYLRIKLDKERRESNKENIIALCILILKEKRALLHLLTLPKNKSSVLFAAGDVDEILDDLAPGVAERPVRQHEVRGRERYTKYHEQQIGQGEVDDEDVRGRPHSGIRRHHHDHQ</sequence>
<evidence type="ECO:0000256" key="1">
    <source>
        <dbReference type="SAM" id="MobiDB-lite"/>
    </source>
</evidence>
<evidence type="ECO:0000313" key="4">
    <source>
        <dbReference type="Proteomes" id="UP001430953"/>
    </source>
</evidence>
<dbReference type="AlphaFoldDB" id="A0AAW2EFJ5"/>
<keyword evidence="2" id="KW-0812">Transmembrane</keyword>
<keyword evidence="2" id="KW-1133">Transmembrane helix</keyword>
<name>A0AAW2EFJ5_9HYME</name>
<organism evidence="3 4">
    <name type="scientific">Cardiocondyla obscurior</name>
    <dbReference type="NCBI Taxonomy" id="286306"/>
    <lineage>
        <taxon>Eukaryota</taxon>
        <taxon>Metazoa</taxon>
        <taxon>Ecdysozoa</taxon>
        <taxon>Arthropoda</taxon>
        <taxon>Hexapoda</taxon>
        <taxon>Insecta</taxon>
        <taxon>Pterygota</taxon>
        <taxon>Neoptera</taxon>
        <taxon>Endopterygota</taxon>
        <taxon>Hymenoptera</taxon>
        <taxon>Apocrita</taxon>
        <taxon>Aculeata</taxon>
        <taxon>Formicoidea</taxon>
        <taxon>Formicidae</taxon>
        <taxon>Myrmicinae</taxon>
        <taxon>Cardiocondyla</taxon>
    </lineage>
</organism>